<organism evidence="2 3">
    <name type="scientific">Eremothecium sinecaudum</name>
    <dbReference type="NCBI Taxonomy" id="45286"/>
    <lineage>
        <taxon>Eukaryota</taxon>
        <taxon>Fungi</taxon>
        <taxon>Dikarya</taxon>
        <taxon>Ascomycota</taxon>
        <taxon>Saccharomycotina</taxon>
        <taxon>Saccharomycetes</taxon>
        <taxon>Saccharomycetales</taxon>
        <taxon>Saccharomycetaceae</taxon>
        <taxon>Eremothecium</taxon>
    </lineage>
</organism>
<evidence type="ECO:0000313" key="3">
    <source>
        <dbReference type="Proteomes" id="UP000243052"/>
    </source>
</evidence>
<keyword evidence="1" id="KW-0813">Transport</keyword>
<name>A0A109UXC1_9SACH</name>
<dbReference type="Gene3D" id="3.40.30.10">
    <property type="entry name" value="Glutaredoxin"/>
    <property type="match status" value="1"/>
</dbReference>
<dbReference type="InterPro" id="IPR036249">
    <property type="entry name" value="Thioredoxin-like_sf"/>
</dbReference>
<dbReference type="InterPro" id="IPR052565">
    <property type="entry name" value="Glutaredoxin-like_YDR286C"/>
</dbReference>
<reference evidence="2 3" key="1">
    <citation type="submission" date="2016-01" db="EMBL/GenBank/DDBJ databases">
        <title>Genome sequence of the yeast Holleya sinecauda.</title>
        <authorList>
            <person name="Dietrich F.S."/>
        </authorList>
    </citation>
    <scope>NUCLEOTIDE SEQUENCE [LARGE SCALE GENOMIC DNA]</scope>
    <source>
        <strain evidence="2 3">ATCC 58844</strain>
    </source>
</reference>
<protein>
    <recommendedName>
        <fullName evidence="1">Glutaredoxin-like protein</fullName>
    </recommendedName>
</protein>
<dbReference type="PANTHER" id="PTHR33558">
    <property type="entry name" value="GLUTAREDOXIN-LIKE PROTEIN C5ORF63 HOMOLOG"/>
    <property type="match status" value="1"/>
</dbReference>
<accession>A0A109UXC1</accession>
<dbReference type="AlphaFoldDB" id="A0A109UXC1"/>
<proteinExistence type="inferred from homology"/>
<dbReference type="Pfam" id="PF05768">
    <property type="entry name" value="Glrx-like"/>
    <property type="match status" value="1"/>
</dbReference>
<sequence>MSKLLSRGLHASNVLRTYSNVKLTLFSKKDCGLCDSAKNVLNSLTQSPDYKSVECSIVDVKLPENKRWWDMYCFDVPVLHIEDKRDHTKLHKVFHRLNENQVKDLINEIKKEI</sequence>
<comment type="similarity">
    <text evidence="1">Belongs to the glutaredoxin family.</text>
</comment>
<dbReference type="EMBL" id="CP014242">
    <property type="protein sequence ID" value="AMD19193.1"/>
    <property type="molecule type" value="Genomic_DNA"/>
</dbReference>
<keyword evidence="1" id="KW-0249">Electron transport</keyword>
<evidence type="ECO:0000256" key="1">
    <source>
        <dbReference type="RuleBase" id="RU363082"/>
    </source>
</evidence>
<dbReference type="GeneID" id="28721450"/>
<dbReference type="STRING" id="45286.A0A109UXC1"/>
<keyword evidence="3" id="KW-1185">Reference proteome</keyword>
<evidence type="ECO:0000313" key="2">
    <source>
        <dbReference type="EMBL" id="AMD19193.1"/>
    </source>
</evidence>
<dbReference type="OrthoDB" id="429967at2759"/>
<dbReference type="RefSeq" id="XP_017986189.1">
    <property type="nucleotide sequence ID" value="XM_018130700.1"/>
</dbReference>
<dbReference type="PANTHER" id="PTHR33558:SF1">
    <property type="entry name" value="GLUTAREDOXIN-LIKE PROTEIN C5ORF63 HOMOLOG"/>
    <property type="match status" value="1"/>
</dbReference>
<dbReference type="SUPFAM" id="SSF52833">
    <property type="entry name" value="Thioredoxin-like"/>
    <property type="match status" value="1"/>
</dbReference>
<dbReference type="Proteomes" id="UP000243052">
    <property type="component" value="Chromosome ii"/>
</dbReference>
<dbReference type="InterPro" id="IPR008554">
    <property type="entry name" value="Glutaredoxin-like"/>
</dbReference>
<gene>
    <name evidence="2" type="ORF">AW171_hschr21009</name>
</gene>